<keyword evidence="12" id="KW-0862">Zinc</keyword>
<dbReference type="GO" id="GO:0061630">
    <property type="term" value="F:ubiquitin protein ligase activity"/>
    <property type="evidence" value="ECO:0007669"/>
    <property type="project" value="UniProtKB-EC"/>
</dbReference>
<gene>
    <name evidence="23" type="ORF">BDN70DRAFT_796760</name>
</gene>
<sequence>MNFLDADVPDPTDFPPPATAPGLRALDGSFRCDICGELYDAPVTISCGHCFCSTCIRSALATKQECPSCRKTANEGHIRPNPVLESVISSWKEARPYVLGLISRKNERESSSTQSDKGAPKKRKRGVESSSSIDALDGDSLGPSRYPFNTPRGADATTPKPQSRIKKLKPKSDNGKDITVIPSSDTEEQELTPLRGGGNGNPKPDSLVVCPMCQKKVRYRILNAHLDNECKDPAGPSDSAATSWSKIMGGPAKNGQHKGKHKKKDSDSDDEYPLPLATYATLKDRQLKDMLAEQGLPLTGDRPIWEQRHQRWVMFYNANLDKSLPNRKTKAELKKDLKRWEDERSKKKKTVVSDVVHHQIEYKVEFARLTSLAKQTRVKHPARPDSSASRSSPSPTESKPTLPIPHPSASGPSDDTIVVDSEGEC</sequence>
<evidence type="ECO:0000256" key="5">
    <source>
        <dbReference type="ARBA" id="ARBA00012483"/>
    </source>
</evidence>
<keyword evidence="8" id="KW-0479">Metal-binding</keyword>
<keyword evidence="13" id="KW-0238">DNA-binding</keyword>
<evidence type="ECO:0000256" key="11">
    <source>
        <dbReference type="ARBA" id="ARBA00022786"/>
    </source>
</evidence>
<comment type="subcellular location">
    <subcellularLocation>
        <location evidence="2">Nucleus</location>
    </subcellularLocation>
</comment>
<comment type="caution">
    <text evidence="23">The sequence shown here is derived from an EMBL/GenBank/DDBJ whole genome shotgun (WGS) entry which is preliminary data.</text>
</comment>
<dbReference type="GO" id="GO:0005634">
    <property type="term" value="C:nucleus"/>
    <property type="evidence" value="ECO:0007669"/>
    <property type="project" value="UniProtKB-SubCell"/>
</dbReference>
<evidence type="ECO:0000256" key="12">
    <source>
        <dbReference type="ARBA" id="ARBA00022833"/>
    </source>
</evidence>
<evidence type="ECO:0000259" key="21">
    <source>
        <dbReference type="PROSITE" id="PS50089"/>
    </source>
</evidence>
<dbReference type="GO" id="GO:0097505">
    <property type="term" value="C:Rad6-Rad18 complex"/>
    <property type="evidence" value="ECO:0007669"/>
    <property type="project" value="TreeGrafter"/>
</dbReference>
<keyword evidence="7" id="KW-0808">Transferase</keyword>
<protein>
    <recommendedName>
        <fullName evidence="6">Postreplication repair E3 ubiquitin-protein ligase RAD18</fullName>
        <ecNumber evidence="5">2.3.2.27</ecNumber>
    </recommendedName>
    <alternativeName>
        <fullName evidence="17">Postreplication repair E3 ubiquitin-protein ligase rad18</fullName>
    </alternativeName>
    <alternativeName>
        <fullName evidence="16 18">RING-type E3 ubiquitin transferase RAD18</fullName>
    </alternativeName>
</protein>
<keyword evidence="9" id="KW-0227">DNA damage</keyword>
<evidence type="ECO:0000313" key="24">
    <source>
        <dbReference type="Proteomes" id="UP000807469"/>
    </source>
</evidence>
<dbReference type="PROSITE" id="PS50089">
    <property type="entry name" value="ZF_RING_2"/>
    <property type="match status" value="1"/>
</dbReference>
<dbReference type="Gene3D" id="3.30.40.10">
    <property type="entry name" value="Zinc/RING finger domain, C3HC4 (zinc finger)"/>
    <property type="match status" value="1"/>
</dbReference>
<evidence type="ECO:0000256" key="20">
    <source>
        <dbReference type="SAM" id="MobiDB-lite"/>
    </source>
</evidence>
<keyword evidence="10 19" id="KW-0863">Zinc-finger</keyword>
<dbReference type="InterPro" id="IPR004580">
    <property type="entry name" value="Rad18_fungi"/>
</dbReference>
<evidence type="ECO:0000256" key="15">
    <source>
        <dbReference type="ARBA" id="ARBA00023242"/>
    </source>
</evidence>
<evidence type="ECO:0000256" key="8">
    <source>
        <dbReference type="ARBA" id="ARBA00022723"/>
    </source>
</evidence>
<evidence type="ECO:0000256" key="14">
    <source>
        <dbReference type="ARBA" id="ARBA00023204"/>
    </source>
</evidence>
<evidence type="ECO:0000256" key="9">
    <source>
        <dbReference type="ARBA" id="ARBA00022763"/>
    </source>
</evidence>
<keyword evidence="11" id="KW-0833">Ubl conjugation pathway</keyword>
<evidence type="ECO:0000256" key="17">
    <source>
        <dbReference type="ARBA" id="ARBA00074353"/>
    </source>
</evidence>
<dbReference type="Proteomes" id="UP000807469">
    <property type="component" value="Unassembled WGS sequence"/>
</dbReference>
<keyword evidence="14" id="KW-0234">DNA repair</keyword>
<evidence type="ECO:0000256" key="16">
    <source>
        <dbReference type="ARBA" id="ARBA00031783"/>
    </source>
</evidence>
<dbReference type="GO" id="GO:0008270">
    <property type="term" value="F:zinc ion binding"/>
    <property type="evidence" value="ECO:0007669"/>
    <property type="project" value="UniProtKB-KW"/>
</dbReference>
<feature type="region of interest" description="Disordered" evidence="20">
    <location>
        <begin position="374"/>
        <end position="425"/>
    </location>
</feature>
<feature type="domain" description="RING-type" evidence="21">
    <location>
        <begin position="32"/>
        <end position="70"/>
    </location>
</feature>
<evidence type="ECO:0000256" key="10">
    <source>
        <dbReference type="ARBA" id="ARBA00022771"/>
    </source>
</evidence>
<dbReference type="InterPro" id="IPR017907">
    <property type="entry name" value="Znf_RING_CS"/>
</dbReference>
<evidence type="ECO:0000256" key="18">
    <source>
        <dbReference type="ARBA" id="ARBA00082369"/>
    </source>
</evidence>
<keyword evidence="15" id="KW-0539">Nucleus</keyword>
<dbReference type="AlphaFoldDB" id="A0A9P6D5T8"/>
<dbReference type="PROSITE" id="PS00518">
    <property type="entry name" value="ZF_RING_1"/>
    <property type="match status" value="1"/>
</dbReference>
<comment type="pathway">
    <text evidence="3">Protein modification; protein ubiquitination.</text>
</comment>
<dbReference type="InterPro" id="IPR003034">
    <property type="entry name" value="SAP_dom"/>
</dbReference>
<evidence type="ECO:0000256" key="4">
    <source>
        <dbReference type="ARBA" id="ARBA00009506"/>
    </source>
</evidence>
<dbReference type="OrthoDB" id="9049620at2759"/>
<dbReference type="GO" id="GO:0003697">
    <property type="term" value="F:single-stranded DNA binding"/>
    <property type="evidence" value="ECO:0007669"/>
    <property type="project" value="InterPro"/>
</dbReference>
<evidence type="ECO:0000256" key="7">
    <source>
        <dbReference type="ARBA" id="ARBA00022679"/>
    </source>
</evidence>
<dbReference type="SMART" id="SM00184">
    <property type="entry name" value="RING"/>
    <property type="match status" value="1"/>
</dbReference>
<evidence type="ECO:0000256" key="1">
    <source>
        <dbReference type="ARBA" id="ARBA00000900"/>
    </source>
</evidence>
<dbReference type="SUPFAM" id="SSF57850">
    <property type="entry name" value="RING/U-box"/>
    <property type="match status" value="1"/>
</dbReference>
<feature type="region of interest" description="Disordered" evidence="20">
    <location>
        <begin position="105"/>
        <end position="205"/>
    </location>
</feature>
<dbReference type="EC" id="2.3.2.27" evidence="5"/>
<evidence type="ECO:0000256" key="2">
    <source>
        <dbReference type="ARBA" id="ARBA00004123"/>
    </source>
</evidence>
<name>A0A9P6D5T8_9AGAR</name>
<comment type="similarity">
    <text evidence="4">Belongs to the RAD18 family.</text>
</comment>
<dbReference type="EMBL" id="MU155139">
    <property type="protein sequence ID" value="KAF9484884.1"/>
    <property type="molecule type" value="Genomic_DNA"/>
</dbReference>
<dbReference type="PANTHER" id="PTHR14134">
    <property type="entry name" value="E3 UBIQUITIN-PROTEIN LIGASE RAD18"/>
    <property type="match status" value="1"/>
</dbReference>
<organism evidence="23 24">
    <name type="scientific">Pholiota conissans</name>
    <dbReference type="NCBI Taxonomy" id="109636"/>
    <lineage>
        <taxon>Eukaryota</taxon>
        <taxon>Fungi</taxon>
        <taxon>Dikarya</taxon>
        <taxon>Basidiomycota</taxon>
        <taxon>Agaricomycotina</taxon>
        <taxon>Agaricomycetes</taxon>
        <taxon>Agaricomycetidae</taxon>
        <taxon>Agaricales</taxon>
        <taxon>Agaricineae</taxon>
        <taxon>Strophariaceae</taxon>
        <taxon>Pholiota</taxon>
    </lineage>
</organism>
<evidence type="ECO:0000256" key="3">
    <source>
        <dbReference type="ARBA" id="ARBA00004906"/>
    </source>
</evidence>
<feature type="region of interest" description="Disordered" evidence="20">
    <location>
        <begin position="1"/>
        <end position="20"/>
    </location>
</feature>
<proteinExistence type="inferred from homology"/>
<evidence type="ECO:0000259" key="22">
    <source>
        <dbReference type="PROSITE" id="PS50800"/>
    </source>
</evidence>
<dbReference type="InterPro" id="IPR013083">
    <property type="entry name" value="Znf_RING/FYVE/PHD"/>
</dbReference>
<dbReference type="GO" id="GO:0006301">
    <property type="term" value="P:DNA damage tolerance"/>
    <property type="evidence" value="ECO:0007669"/>
    <property type="project" value="InterPro"/>
</dbReference>
<keyword evidence="24" id="KW-1185">Reference proteome</keyword>
<dbReference type="GO" id="GO:0006281">
    <property type="term" value="P:DNA repair"/>
    <property type="evidence" value="ECO:0007669"/>
    <property type="project" value="UniProtKB-KW"/>
</dbReference>
<evidence type="ECO:0000256" key="13">
    <source>
        <dbReference type="ARBA" id="ARBA00023125"/>
    </source>
</evidence>
<comment type="catalytic activity">
    <reaction evidence="1">
        <text>S-ubiquitinyl-[E2 ubiquitin-conjugating enzyme]-L-cysteine + [acceptor protein]-L-lysine = [E2 ubiquitin-conjugating enzyme]-L-cysteine + N(6)-ubiquitinyl-[acceptor protein]-L-lysine.</text>
        <dbReference type="EC" id="2.3.2.27"/>
    </reaction>
</comment>
<dbReference type="NCBIfam" id="TIGR00599">
    <property type="entry name" value="rad18"/>
    <property type="match status" value="1"/>
</dbReference>
<feature type="compositionally biased region" description="Low complexity" evidence="20">
    <location>
        <begin position="384"/>
        <end position="401"/>
    </location>
</feature>
<dbReference type="PANTHER" id="PTHR14134:SF2">
    <property type="entry name" value="E3 UBIQUITIN-PROTEIN LIGASE RAD18"/>
    <property type="match status" value="1"/>
</dbReference>
<dbReference type="FunFam" id="3.30.40.10:FF:000172">
    <property type="entry name" value="E3 ubiquitin-protein ligase RAD18"/>
    <property type="match status" value="1"/>
</dbReference>
<dbReference type="PROSITE" id="PS50800">
    <property type="entry name" value="SAP"/>
    <property type="match status" value="1"/>
</dbReference>
<dbReference type="Pfam" id="PF13923">
    <property type="entry name" value="zf-C3HC4_2"/>
    <property type="match status" value="1"/>
</dbReference>
<feature type="region of interest" description="Disordered" evidence="20">
    <location>
        <begin position="228"/>
        <end position="272"/>
    </location>
</feature>
<dbReference type="InterPro" id="IPR001841">
    <property type="entry name" value="Znf_RING"/>
</dbReference>
<reference evidence="23" key="1">
    <citation type="submission" date="2020-11" db="EMBL/GenBank/DDBJ databases">
        <authorList>
            <consortium name="DOE Joint Genome Institute"/>
            <person name="Ahrendt S."/>
            <person name="Riley R."/>
            <person name="Andreopoulos W."/>
            <person name="Labutti K."/>
            <person name="Pangilinan J."/>
            <person name="Ruiz-Duenas F.J."/>
            <person name="Barrasa J.M."/>
            <person name="Sanchez-Garcia M."/>
            <person name="Camarero S."/>
            <person name="Miyauchi S."/>
            <person name="Serrano A."/>
            <person name="Linde D."/>
            <person name="Babiker R."/>
            <person name="Drula E."/>
            <person name="Ayuso-Fernandez I."/>
            <person name="Pacheco R."/>
            <person name="Padilla G."/>
            <person name="Ferreira P."/>
            <person name="Barriuso J."/>
            <person name="Kellner H."/>
            <person name="Castanera R."/>
            <person name="Alfaro M."/>
            <person name="Ramirez L."/>
            <person name="Pisabarro A.G."/>
            <person name="Kuo A."/>
            <person name="Tritt A."/>
            <person name="Lipzen A."/>
            <person name="He G."/>
            <person name="Yan M."/>
            <person name="Ng V."/>
            <person name="Cullen D."/>
            <person name="Martin F."/>
            <person name="Rosso M.-N."/>
            <person name="Henrissat B."/>
            <person name="Hibbett D."/>
            <person name="Martinez A.T."/>
            <person name="Grigoriev I.V."/>
        </authorList>
    </citation>
    <scope>NUCLEOTIDE SEQUENCE</scope>
    <source>
        <strain evidence="23">CIRM-BRFM 674</strain>
    </source>
</reference>
<evidence type="ECO:0000256" key="19">
    <source>
        <dbReference type="PROSITE-ProRule" id="PRU00175"/>
    </source>
</evidence>
<evidence type="ECO:0000256" key="6">
    <source>
        <dbReference type="ARBA" id="ARBA00015551"/>
    </source>
</evidence>
<dbReference type="GO" id="GO:0006513">
    <property type="term" value="P:protein monoubiquitination"/>
    <property type="evidence" value="ECO:0007669"/>
    <property type="project" value="InterPro"/>
</dbReference>
<feature type="domain" description="SAP" evidence="22">
    <location>
        <begin position="279"/>
        <end position="313"/>
    </location>
</feature>
<feature type="compositionally biased region" description="Low complexity" evidence="20">
    <location>
        <begin position="1"/>
        <end position="11"/>
    </location>
</feature>
<evidence type="ECO:0000313" key="23">
    <source>
        <dbReference type="EMBL" id="KAF9484884.1"/>
    </source>
</evidence>
<accession>A0A9P6D5T8</accession>
<dbReference type="InterPro" id="IPR039577">
    <property type="entry name" value="Rad18"/>
</dbReference>